<dbReference type="STRING" id="690307.A0A1L9WS27"/>
<proteinExistence type="predicted"/>
<dbReference type="PANTHER" id="PTHR42678:SF34">
    <property type="entry name" value="OS04G0183300 PROTEIN"/>
    <property type="match status" value="1"/>
</dbReference>
<accession>A0A1L9WS27</accession>
<dbReference type="VEuPathDB" id="FungiDB:ASPACDRAFT_30362"/>
<dbReference type="EMBL" id="KV878979">
    <property type="protein sequence ID" value="OJJ99001.1"/>
    <property type="molecule type" value="Genomic_DNA"/>
</dbReference>
<reference evidence="3" key="1">
    <citation type="journal article" date="2017" name="Genome Biol.">
        <title>Comparative genomics reveals high biological diversity and specific adaptations in the industrially and medically important fungal genus Aspergillus.</title>
        <authorList>
            <person name="de Vries R.P."/>
            <person name="Riley R."/>
            <person name="Wiebenga A."/>
            <person name="Aguilar-Osorio G."/>
            <person name="Amillis S."/>
            <person name="Uchima C.A."/>
            <person name="Anderluh G."/>
            <person name="Asadollahi M."/>
            <person name="Askin M."/>
            <person name="Barry K."/>
            <person name="Battaglia E."/>
            <person name="Bayram O."/>
            <person name="Benocci T."/>
            <person name="Braus-Stromeyer S.A."/>
            <person name="Caldana C."/>
            <person name="Canovas D."/>
            <person name="Cerqueira G.C."/>
            <person name="Chen F."/>
            <person name="Chen W."/>
            <person name="Choi C."/>
            <person name="Clum A."/>
            <person name="Dos Santos R.A."/>
            <person name="Damasio A.R."/>
            <person name="Diallinas G."/>
            <person name="Emri T."/>
            <person name="Fekete E."/>
            <person name="Flipphi M."/>
            <person name="Freyberg S."/>
            <person name="Gallo A."/>
            <person name="Gournas C."/>
            <person name="Habgood R."/>
            <person name="Hainaut M."/>
            <person name="Harispe M.L."/>
            <person name="Henrissat B."/>
            <person name="Hilden K.S."/>
            <person name="Hope R."/>
            <person name="Hossain A."/>
            <person name="Karabika E."/>
            <person name="Karaffa L."/>
            <person name="Karanyi Z."/>
            <person name="Krasevec N."/>
            <person name="Kuo A."/>
            <person name="Kusch H."/>
            <person name="LaButti K."/>
            <person name="Lagendijk E.L."/>
            <person name="Lapidus A."/>
            <person name="Levasseur A."/>
            <person name="Lindquist E."/>
            <person name="Lipzen A."/>
            <person name="Logrieco A.F."/>
            <person name="MacCabe A."/>
            <person name="Maekelae M.R."/>
            <person name="Malavazi I."/>
            <person name="Melin P."/>
            <person name="Meyer V."/>
            <person name="Mielnichuk N."/>
            <person name="Miskei M."/>
            <person name="Molnar A.P."/>
            <person name="Mule G."/>
            <person name="Ngan C.Y."/>
            <person name="Orejas M."/>
            <person name="Orosz E."/>
            <person name="Ouedraogo J.P."/>
            <person name="Overkamp K.M."/>
            <person name="Park H.-S."/>
            <person name="Perrone G."/>
            <person name="Piumi F."/>
            <person name="Punt P.J."/>
            <person name="Ram A.F."/>
            <person name="Ramon A."/>
            <person name="Rauscher S."/>
            <person name="Record E."/>
            <person name="Riano-Pachon D.M."/>
            <person name="Robert V."/>
            <person name="Roehrig J."/>
            <person name="Ruller R."/>
            <person name="Salamov A."/>
            <person name="Salih N.S."/>
            <person name="Samson R.A."/>
            <person name="Sandor E."/>
            <person name="Sanguinetti M."/>
            <person name="Schuetze T."/>
            <person name="Sepcic K."/>
            <person name="Shelest E."/>
            <person name="Sherlock G."/>
            <person name="Sophianopoulou V."/>
            <person name="Squina F.M."/>
            <person name="Sun H."/>
            <person name="Susca A."/>
            <person name="Todd R.B."/>
            <person name="Tsang A."/>
            <person name="Unkles S.E."/>
            <person name="van de Wiele N."/>
            <person name="van Rossen-Uffink D."/>
            <person name="Oliveira J.V."/>
            <person name="Vesth T.C."/>
            <person name="Visser J."/>
            <person name="Yu J.-H."/>
            <person name="Zhou M."/>
            <person name="Andersen M.R."/>
            <person name="Archer D.B."/>
            <person name="Baker S.E."/>
            <person name="Benoit I."/>
            <person name="Brakhage A.A."/>
            <person name="Braus G.H."/>
            <person name="Fischer R."/>
            <person name="Frisvad J.C."/>
            <person name="Goldman G.H."/>
            <person name="Houbraken J."/>
            <person name="Oakley B."/>
            <person name="Pocsi I."/>
            <person name="Scazzocchio C."/>
            <person name="Seiboth B."/>
            <person name="vanKuyk P.A."/>
            <person name="Wortman J."/>
            <person name="Dyer P.S."/>
            <person name="Grigoriev I.V."/>
        </authorList>
    </citation>
    <scope>NUCLEOTIDE SEQUENCE [LARGE SCALE GENOMIC DNA]</scope>
    <source>
        <strain evidence="3">ATCC 16872 / CBS 172.66 / WB 5094</strain>
    </source>
</reference>
<evidence type="ECO:0000313" key="3">
    <source>
        <dbReference type="Proteomes" id="UP000184546"/>
    </source>
</evidence>
<dbReference type="Pfam" id="PF01425">
    <property type="entry name" value="Amidase"/>
    <property type="match status" value="1"/>
</dbReference>
<dbReference type="SUPFAM" id="SSF75304">
    <property type="entry name" value="Amidase signature (AS) enzymes"/>
    <property type="match status" value="1"/>
</dbReference>
<dbReference type="OMA" id="ILHEWDT"/>
<feature type="domain" description="Amidase" evidence="1">
    <location>
        <begin position="27"/>
        <end position="433"/>
    </location>
</feature>
<dbReference type="GeneID" id="30973533"/>
<gene>
    <name evidence="2" type="ORF">ASPACDRAFT_30362</name>
</gene>
<dbReference type="Gene3D" id="3.90.1300.10">
    <property type="entry name" value="Amidase signature (AS) domain"/>
    <property type="match status" value="1"/>
</dbReference>
<dbReference type="PANTHER" id="PTHR42678">
    <property type="entry name" value="AMIDASE"/>
    <property type="match status" value="1"/>
</dbReference>
<name>A0A1L9WS27_ASPA1</name>
<dbReference type="InterPro" id="IPR036928">
    <property type="entry name" value="AS_sf"/>
</dbReference>
<dbReference type="AlphaFoldDB" id="A0A1L9WS27"/>
<protein>
    <recommendedName>
        <fullName evidence="1">Amidase domain-containing protein</fullName>
    </recommendedName>
</protein>
<dbReference type="InterPro" id="IPR023631">
    <property type="entry name" value="Amidase_dom"/>
</dbReference>
<sequence>MTEWNVLTATATQLSRFLQQVHTTSHDIVQAYLAQIDRHNRAGLQLHALIAVDPTNALAQAADRDRERSQGRVRGPLHGVPIIVKDTIITSRALGLPTTAGAVAFQDTYGRANAPIINSLLDQGMIILGKASMTEFCGLKATCITAGWSAVNGQTQSPYIAGGFRPDDLFIGRSGPGGSSSGSAVGVAAGFAPLALGTETSGSVCMPANRAGLYSITATQGSVPLEGVFSLSRDFDKLGAMARCPEDLAVLVQALNGVDYQPSAGWKDVSVGFVDPLVWDAFAFQKSPDPDVEQQIVGYLSSYEWAQSQIAQRGGRVAYPVELPTMESLHYDGQSVNYSVAFYEFPKLFETFCSMLEAPKVHSVSELIEWNKDHASVALPPPHTDQNDLLETLKSPMDEEKAAAAKAYAQRLAGVQGIDATLAKHGVDIIIGPGDCAICAVAALAGYPTGMVPLGRLEGPGGLGQPQGLMLISRAGGEQKLLQFMHLWKEIVGDWKAPPLLT</sequence>
<organism evidence="2 3">
    <name type="scientific">Aspergillus aculeatus (strain ATCC 16872 / CBS 172.66 / WB 5094)</name>
    <dbReference type="NCBI Taxonomy" id="690307"/>
    <lineage>
        <taxon>Eukaryota</taxon>
        <taxon>Fungi</taxon>
        <taxon>Dikarya</taxon>
        <taxon>Ascomycota</taxon>
        <taxon>Pezizomycotina</taxon>
        <taxon>Eurotiomycetes</taxon>
        <taxon>Eurotiomycetidae</taxon>
        <taxon>Eurotiales</taxon>
        <taxon>Aspergillaceae</taxon>
        <taxon>Aspergillus</taxon>
        <taxon>Aspergillus subgen. Circumdati</taxon>
    </lineage>
</organism>
<dbReference type="OrthoDB" id="566138at2759"/>
<dbReference type="Proteomes" id="UP000184546">
    <property type="component" value="Unassembled WGS sequence"/>
</dbReference>
<keyword evidence="3" id="KW-1185">Reference proteome</keyword>
<evidence type="ECO:0000259" key="1">
    <source>
        <dbReference type="Pfam" id="PF01425"/>
    </source>
</evidence>
<evidence type="ECO:0000313" key="2">
    <source>
        <dbReference type="EMBL" id="OJJ99001.1"/>
    </source>
</evidence>
<dbReference type="RefSeq" id="XP_020055341.1">
    <property type="nucleotide sequence ID" value="XM_020199719.1"/>
</dbReference>